<dbReference type="SUPFAM" id="SSF53955">
    <property type="entry name" value="Lysozyme-like"/>
    <property type="match status" value="1"/>
</dbReference>
<proteinExistence type="inferred from homology"/>
<accession>A0A7C3UZ97</accession>
<evidence type="ECO:0000313" key="4">
    <source>
        <dbReference type="EMBL" id="HGF34463.1"/>
    </source>
</evidence>
<dbReference type="AlphaFoldDB" id="A0A7C3UZ97"/>
<protein>
    <recommendedName>
        <fullName evidence="3">Transglycosylase SLT domain-containing protein</fullName>
    </recommendedName>
</protein>
<dbReference type="InterPro" id="IPR008258">
    <property type="entry name" value="Transglycosylase_SLT_dom_1"/>
</dbReference>
<dbReference type="Gene3D" id="1.10.530.10">
    <property type="match status" value="1"/>
</dbReference>
<comment type="caution">
    <text evidence="4">The sequence shown here is derived from an EMBL/GenBank/DDBJ whole genome shotgun (WGS) entry which is preliminary data.</text>
</comment>
<feature type="signal peptide" evidence="2">
    <location>
        <begin position="1"/>
        <end position="20"/>
    </location>
</feature>
<dbReference type="InterPro" id="IPR023346">
    <property type="entry name" value="Lysozyme-like_dom_sf"/>
</dbReference>
<evidence type="ECO:0000256" key="1">
    <source>
        <dbReference type="ARBA" id="ARBA00007734"/>
    </source>
</evidence>
<gene>
    <name evidence="4" type="ORF">ENW96_08775</name>
</gene>
<reference evidence="4" key="1">
    <citation type="journal article" date="2020" name="mSystems">
        <title>Genome- and Community-Level Interaction Insights into Carbon Utilization and Element Cycling Functions of Hydrothermarchaeota in Hydrothermal Sediment.</title>
        <authorList>
            <person name="Zhou Z."/>
            <person name="Liu Y."/>
            <person name="Xu W."/>
            <person name="Pan J."/>
            <person name="Luo Z.H."/>
            <person name="Li M."/>
        </authorList>
    </citation>
    <scope>NUCLEOTIDE SEQUENCE [LARGE SCALE GENOMIC DNA]</scope>
    <source>
        <strain evidence="4">SpSt-897</strain>
    </source>
</reference>
<sequence>MVKTISIFFLMVLLSIPAWAQSWSKKPPQIGRLYLKQEYWDYIKEAAQKYNISPHLILAVCAIESRFDPDARSMHGSCIGLMQLHKDTARKYGVDPYNPRENIMGGAAVLANLLTRYNGDIHKVLHKYNASWTSAYEREVLKAYEQALSCELSLSRRSDAR</sequence>
<feature type="chain" id="PRO_5027638999" description="Transglycosylase SLT domain-containing protein" evidence="2">
    <location>
        <begin position="21"/>
        <end position="161"/>
    </location>
</feature>
<organism evidence="4">
    <name type="scientific">Desulfobacca acetoxidans</name>
    <dbReference type="NCBI Taxonomy" id="60893"/>
    <lineage>
        <taxon>Bacteria</taxon>
        <taxon>Pseudomonadati</taxon>
        <taxon>Thermodesulfobacteriota</taxon>
        <taxon>Desulfobaccia</taxon>
        <taxon>Desulfobaccales</taxon>
        <taxon>Desulfobaccaceae</taxon>
        <taxon>Desulfobacca</taxon>
    </lineage>
</organism>
<feature type="domain" description="Transglycosylase SLT" evidence="3">
    <location>
        <begin position="41"/>
        <end position="130"/>
    </location>
</feature>
<dbReference type="Pfam" id="PF01464">
    <property type="entry name" value="SLT"/>
    <property type="match status" value="1"/>
</dbReference>
<dbReference type="PANTHER" id="PTHR37423:SF2">
    <property type="entry name" value="MEMBRANE-BOUND LYTIC MUREIN TRANSGLYCOSYLASE C"/>
    <property type="match status" value="1"/>
</dbReference>
<dbReference type="PANTHER" id="PTHR37423">
    <property type="entry name" value="SOLUBLE LYTIC MUREIN TRANSGLYCOSYLASE-RELATED"/>
    <property type="match status" value="1"/>
</dbReference>
<comment type="similarity">
    <text evidence="1">Belongs to the transglycosylase Slt family.</text>
</comment>
<evidence type="ECO:0000259" key="3">
    <source>
        <dbReference type="Pfam" id="PF01464"/>
    </source>
</evidence>
<dbReference type="EMBL" id="DTMF01000212">
    <property type="protein sequence ID" value="HGF34463.1"/>
    <property type="molecule type" value="Genomic_DNA"/>
</dbReference>
<keyword evidence="2" id="KW-0732">Signal</keyword>
<name>A0A7C3UZ97_9BACT</name>
<evidence type="ECO:0000256" key="2">
    <source>
        <dbReference type="SAM" id="SignalP"/>
    </source>
</evidence>